<dbReference type="AlphaFoldDB" id="A0A4S8MKI0"/>
<keyword evidence="2" id="KW-1185">Reference proteome</keyword>
<sequence length="145" mass="16558">MYYRRNGPSKAMEIKIVSVVDGAFHRDYEQRRKFVIFVVYLRNEDPAELKGNKGGRCLSACAANLGGDPGIRQVKTLKLVHQVASNIMTFSYRRYCGTEKECPDAYVYAYDESSKAVLWTCDSNVFSCNFRVHLRLLLFPDGDIL</sequence>
<dbReference type="InterPro" id="IPR037176">
    <property type="entry name" value="Osmotin/thaumatin-like_sf"/>
</dbReference>
<accession>A0A4S8MKI0</accession>
<gene>
    <name evidence="1" type="ORF">K435DRAFT_792049</name>
</gene>
<dbReference type="EMBL" id="ML179071">
    <property type="protein sequence ID" value="THV02979.1"/>
    <property type="molecule type" value="Genomic_DNA"/>
</dbReference>
<dbReference type="Gene3D" id="2.60.110.10">
    <property type="entry name" value="Thaumatin"/>
    <property type="match status" value="1"/>
</dbReference>
<protein>
    <submittedName>
        <fullName evidence="1">Uncharacterized protein</fullName>
    </submittedName>
</protein>
<reference evidence="1 2" key="1">
    <citation type="journal article" date="2019" name="Nat. Ecol. Evol.">
        <title>Megaphylogeny resolves global patterns of mushroom evolution.</title>
        <authorList>
            <person name="Varga T."/>
            <person name="Krizsan K."/>
            <person name="Foldi C."/>
            <person name="Dima B."/>
            <person name="Sanchez-Garcia M."/>
            <person name="Sanchez-Ramirez S."/>
            <person name="Szollosi G.J."/>
            <person name="Szarkandi J.G."/>
            <person name="Papp V."/>
            <person name="Albert L."/>
            <person name="Andreopoulos W."/>
            <person name="Angelini C."/>
            <person name="Antonin V."/>
            <person name="Barry K.W."/>
            <person name="Bougher N.L."/>
            <person name="Buchanan P."/>
            <person name="Buyck B."/>
            <person name="Bense V."/>
            <person name="Catcheside P."/>
            <person name="Chovatia M."/>
            <person name="Cooper J."/>
            <person name="Damon W."/>
            <person name="Desjardin D."/>
            <person name="Finy P."/>
            <person name="Geml J."/>
            <person name="Haridas S."/>
            <person name="Hughes K."/>
            <person name="Justo A."/>
            <person name="Karasinski D."/>
            <person name="Kautmanova I."/>
            <person name="Kiss B."/>
            <person name="Kocsube S."/>
            <person name="Kotiranta H."/>
            <person name="LaButti K.M."/>
            <person name="Lechner B.E."/>
            <person name="Liimatainen K."/>
            <person name="Lipzen A."/>
            <person name="Lukacs Z."/>
            <person name="Mihaltcheva S."/>
            <person name="Morgado L.N."/>
            <person name="Niskanen T."/>
            <person name="Noordeloos M.E."/>
            <person name="Ohm R.A."/>
            <person name="Ortiz-Santana B."/>
            <person name="Ovrebo C."/>
            <person name="Racz N."/>
            <person name="Riley R."/>
            <person name="Savchenko A."/>
            <person name="Shiryaev A."/>
            <person name="Soop K."/>
            <person name="Spirin V."/>
            <person name="Szebenyi C."/>
            <person name="Tomsovsky M."/>
            <person name="Tulloss R.E."/>
            <person name="Uehling J."/>
            <person name="Grigoriev I.V."/>
            <person name="Vagvolgyi C."/>
            <person name="Papp T."/>
            <person name="Martin F.M."/>
            <person name="Miettinen O."/>
            <person name="Hibbett D.S."/>
            <person name="Nagy L.G."/>
        </authorList>
    </citation>
    <scope>NUCLEOTIDE SEQUENCE [LARGE SCALE GENOMIC DNA]</scope>
    <source>
        <strain evidence="1 2">CBS 962.96</strain>
    </source>
</reference>
<dbReference type="Proteomes" id="UP000297245">
    <property type="component" value="Unassembled WGS sequence"/>
</dbReference>
<proteinExistence type="predicted"/>
<name>A0A4S8MKI0_DENBC</name>
<dbReference type="SUPFAM" id="SSF49870">
    <property type="entry name" value="Osmotin, thaumatin-like protein"/>
    <property type="match status" value="1"/>
</dbReference>
<evidence type="ECO:0000313" key="1">
    <source>
        <dbReference type="EMBL" id="THV02979.1"/>
    </source>
</evidence>
<organism evidence="1 2">
    <name type="scientific">Dendrothele bispora (strain CBS 962.96)</name>
    <dbReference type="NCBI Taxonomy" id="1314807"/>
    <lineage>
        <taxon>Eukaryota</taxon>
        <taxon>Fungi</taxon>
        <taxon>Dikarya</taxon>
        <taxon>Basidiomycota</taxon>
        <taxon>Agaricomycotina</taxon>
        <taxon>Agaricomycetes</taxon>
        <taxon>Agaricomycetidae</taxon>
        <taxon>Agaricales</taxon>
        <taxon>Agaricales incertae sedis</taxon>
        <taxon>Dendrothele</taxon>
    </lineage>
</organism>
<evidence type="ECO:0000313" key="2">
    <source>
        <dbReference type="Proteomes" id="UP000297245"/>
    </source>
</evidence>